<dbReference type="EMBL" id="DTIN01000025">
    <property type="protein sequence ID" value="HFX13789.1"/>
    <property type="molecule type" value="Genomic_DNA"/>
</dbReference>
<proteinExistence type="predicted"/>
<comment type="caution">
    <text evidence="2">The sequence shown here is derived from an EMBL/GenBank/DDBJ whole genome shotgun (WGS) entry which is preliminary data.</text>
</comment>
<reference evidence="2" key="1">
    <citation type="journal article" date="2020" name="mSystems">
        <title>Genome- and Community-Level Interaction Insights into Carbon Utilization and Element Cycling Functions of Hydrothermarchaeota in Hydrothermal Sediment.</title>
        <authorList>
            <person name="Zhou Z."/>
            <person name="Liu Y."/>
            <person name="Xu W."/>
            <person name="Pan J."/>
            <person name="Luo Z.H."/>
            <person name="Li M."/>
        </authorList>
    </citation>
    <scope>NUCLEOTIDE SEQUENCE [LARGE SCALE GENOMIC DNA]</scope>
    <source>
        <strain evidence="2">SpSt-81</strain>
    </source>
</reference>
<evidence type="ECO:0000259" key="1">
    <source>
        <dbReference type="Pfam" id="PF07287"/>
    </source>
</evidence>
<sequence length="446" mass="49944">MFKIYSPTAILGYGFPEQSYYNALEIKPDLVAVDAGSTDPGPYYLGRGISFVDRGATKRDLKYLINMVHKLDIPLFIGSAGGCGSKSSVDWTFEIVKEILEENNWHMKIAIIYTDIPKDKIKESITNGNIKTLDGSSEVGVEDLESITNIVAQVGIDPFIEGYKKSVNIIICGRSYDPAPFSALPIHYGYSKGLSLHLGKILECGAIAAEPGSGRDGLIGVLFDDHFEVFPINENRKCTVTSVAAHTLYEKSDPYFLHGPDGIIDLTTTTFTQKDEKTVIVKGSRFIEGKEKWLKVEGTKFVGIRGVCIAGIRDPIMISQIDEILEIQRELVRENFRDMTDDYQIYFHVYGKNGVMGEWERFNGVSHELGLVIEVISKDINITKMILGYIRSTLLHYGYKGRIATAGNLAFPFSPSEVIWGEVFEFKLYHLIKLDEYEFPIKVVEV</sequence>
<accession>A0A7C3MKF9</accession>
<feature type="domain" description="Acyclic terpene utilisation N-terminal" evidence="1">
    <location>
        <begin position="93"/>
        <end position="208"/>
    </location>
</feature>
<dbReference type="InterPro" id="IPR010839">
    <property type="entry name" value="AtuA_N"/>
</dbReference>
<feature type="domain" description="Acyclic terpene utilisation N-terminal" evidence="1">
    <location>
        <begin position="237"/>
        <end position="373"/>
    </location>
</feature>
<organism evidence="2">
    <name type="scientific">Dictyoglomus thermophilum</name>
    <dbReference type="NCBI Taxonomy" id="14"/>
    <lineage>
        <taxon>Bacteria</taxon>
        <taxon>Pseudomonadati</taxon>
        <taxon>Dictyoglomota</taxon>
        <taxon>Dictyoglomia</taxon>
        <taxon>Dictyoglomales</taxon>
        <taxon>Dictyoglomaceae</taxon>
        <taxon>Dictyoglomus</taxon>
    </lineage>
</organism>
<gene>
    <name evidence="2" type="ORF">ENW00_06515</name>
</gene>
<dbReference type="AlphaFoldDB" id="A0A7C3MKF9"/>
<protein>
    <submittedName>
        <fullName evidence="2">Acyclic terpene utilization AtuA family protein</fullName>
    </submittedName>
</protein>
<evidence type="ECO:0000313" key="2">
    <source>
        <dbReference type="EMBL" id="HFX13789.1"/>
    </source>
</evidence>
<dbReference type="Pfam" id="PF07287">
    <property type="entry name" value="AtuA"/>
    <property type="match status" value="2"/>
</dbReference>
<name>A0A7C3MKF9_DICTH</name>